<dbReference type="InterPro" id="IPR029063">
    <property type="entry name" value="SAM-dependent_MTases_sf"/>
</dbReference>
<keyword evidence="3 9" id="KW-0489">Methyltransferase</keyword>
<dbReference type="GO" id="GO:0008650">
    <property type="term" value="F:rRNA (uridine-2'-O-)-methyltransferase activity"/>
    <property type="evidence" value="ECO:0007669"/>
    <property type="project" value="TreeGrafter"/>
</dbReference>
<sequence length="265" mass="29393">MSGLASLEHNSIHPMRLLFRNISYSNTAIKRISAEAQPALCCRHASHSSHSWLTRQRKDIYKKMARYDNYRARSAFKLIQIDDKYKFLKPGKIVIDVGAAPGSWTQVICERLQLSKNTITRNGAKDKSGLCIAVDIAAIPPVDGAICLGNADITSPFTQGSILTWLDSRQVDCVLSDMAPNCSGQKSFDHTRAVNLIKGIIPFTLQVLKPGDGVFLFKLWNGSETQDLVDSLESRFEHIKCVKPQASRGDSSEIYVMCRGFKGAD</sequence>
<proteinExistence type="inferred from homology"/>
<dbReference type="Pfam" id="PF01728">
    <property type="entry name" value="FtsJ"/>
    <property type="match status" value="1"/>
</dbReference>
<dbReference type="PANTHER" id="PTHR10920">
    <property type="entry name" value="RIBOSOMAL RNA METHYLTRANSFERASE"/>
    <property type="match status" value="1"/>
</dbReference>
<evidence type="ECO:0000256" key="4">
    <source>
        <dbReference type="ARBA" id="ARBA00022679"/>
    </source>
</evidence>
<evidence type="ECO:0000259" key="8">
    <source>
        <dbReference type="Pfam" id="PF01728"/>
    </source>
</evidence>
<keyword evidence="2" id="KW-0698">rRNA processing</keyword>
<name>A0A6G1SG82_9ACAR</name>
<evidence type="ECO:0000256" key="2">
    <source>
        <dbReference type="ARBA" id="ARBA00022552"/>
    </source>
</evidence>
<feature type="domain" description="Ribosomal RNA methyltransferase FtsJ" evidence="8">
    <location>
        <begin position="70"/>
        <end position="261"/>
    </location>
</feature>
<protein>
    <recommendedName>
        <fullName evidence="6">rRNA methyltransferase 2, mitochondrial</fullName>
    </recommendedName>
</protein>
<dbReference type="InterPro" id="IPR015507">
    <property type="entry name" value="rRNA-MeTfrase_E"/>
</dbReference>
<accession>A0A6G1SG82</accession>
<evidence type="ECO:0000256" key="3">
    <source>
        <dbReference type="ARBA" id="ARBA00022603"/>
    </source>
</evidence>
<keyword evidence="4 9" id="KW-0808">Transferase</keyword>
<keyword evidence="5 7" id="KW-0949">S-adenosyl-L-methionine</keyword>
<evidence type="ECO:0000256" key="6">
    <source>
        <dbReference type="ARBA" id="ARBA00041184"/>
    </source>
</evidence>
<dbReference type="Gene3D" id="3.40.50.150">
    <property type="entry name" value="Vaccinia Virus protein VP39"/>
    <property type="match status" value="1"/>
</dbReference>
<dbReference type="PIRSF" id="PIRSF005461">
    <property type="entry name" value="23S_rRNA_mtase"/>
    <property type="match status" value="1"/>
</dbReference>
<organism evidence="9">
    <name type="scientific">Aceria tosichella</name>
    <name type="common">wheat curl mite</name>
    <dbReference type="NCBI Taxonomy" id="561515"/>
    <lineage>
        <taxon>Eukaryota</taxon>
        <taxon>Metazoa</taxon>
        <taxon>Ecdysozoa</taxon>
        <taxon>Arthropoda</taxon>
        <taxon>Chelicerata</taxon>
        <taxon>Arachnida</taxon>
        <taxon>Acari</taxon>
        <taxon>Acariformes</taxon>
        <taxon>Trombidiformes</taxon>
        <taxon>Prostigmata</taxon>
        <taxon>Eupodina</taxon>
        <taxon>Eriophyoidea</taxon>
        <taxon>Eriophyidae</taxon>
        <taxon>Eriophyinae</taxon>
        <taxon>Aceriini</taxon>
        <taxon>Aceria</taxon>
    </lineage>
</organism>
<dbReference type="PANTHER" id="PTHR10920:SF18">
    <property type="entry name" value="RRNA METHYLTRANSFERASE 2, MITOCHONDRIAL"/>
    <property type="match status" value="1"/>
</dbReference>
<dbReference type="GO" id="GO:0005739">
    <property type="term" value="C:mitochondrion"/>
    <property type="evidence" value="ECO:0007669"/>
    <property type="project" value="TreeGrafter"/>
</dbReference>
<dbReference type="EMBL" id="GGYP01004152">
    <property type="protein sequence ID" value="MDE48923.1"/>
    <property type="molecule type" value="Transcribed_RNA"/>
</dbReference>
<dbReference type="InterPro" id="IPR050082">
    <property type="entry name" value="RNA_methyltr_RlmE"/>
</dbReference>
<evidence type="ECO:0000313" key="9">
    <source>
        <dbReference type="EMBL" id="MDE48923.1"/>
    </source>
</evidence>
<comment type="similarity">
    <text evidence="1">Belongs to the class I-like SAM-binding methyltransferase superfamily. RNA methyltransferase RlmE family.</text>
</comment>
<dbReference type="SUPFAM" id="SSF53335">
    <property type="entry name" value="S-adenosyl-L-methionine-dependent methyltransferases"/>
    <property type="match status" value="1"/>
</dbReference>
<evidence type="ECO:0000256" key="7">
    <source>
        <dbReference type="PIRSR" id="PIRSR005461-1"/>
    </source>
</evidence>
<reference evidence="9" key="1">
    <citation type="submission" date="2018-10" db="EMBL/GenBank/DDBJ databases">
        <title>Transcriptome assembly of Aceria tosichella (Wheat curl mite) Type 2.</title>
        <authorList>
            <person name="Scully E.D."/>
            <person name="Geib S.M."/>
            <person name="Palmer N.A."/>
            <person name="Gupta A.K."/>
            <person name="Sarath G."/>
            <person name="Tatineni S."/>
        </authorList>
    </citation>
    <scope>NUCLEOTIDE SEQUENCE</scope>
    <source>
        <strain evidence="9">LincolnNE</strain>
    </source>
</reference>
<evidence type="ECO:0000256" key="1">
    <source>
        <dbReference type="ARBA" id="ARBA00009258"/>
    </source>
</evidence>
<feature type="active site" description="Proton acceptor" evidence="7">
    <location>
        <position position="218"/>
    </location>
</feature>
<gene>
    <name evidence="9" type="primary">FTSJ2</name>
    <name evidence="9" type="ORF">g.21037</name>
</gene>
<dbReference type="HAMAP" id="MF_01547">
    <property type="entry name" value="RNA_methyltr_E"/>
    <property type="match status" value="1"/>
</dbReference>
<dbReference type="AlphaFoldDB" id="A0A6G1SG82"/>
<dbReference type="InterPro" id="IPR002877">
    <property type="entry name" value="RNA_MeTrfase_FtsJ_dom"/>
</dbReference>
<evidence type="ECO:0000256" key="5">
    <source>
        <dbReference type="ARBA" id="ARBA00022691"/>
    </source>
</evidence>